<proteinExistence type="predicted"/>
<dbReference type="PIRSF" id="PIRSF036389">
    <property type="entry name" value="IOR_B"/>
    <property type="match status" value="1"/>
</dbReference>
<dbReference type="InterPro" id="IPR008274">
    <property type="entry name" value="AldOxase/xan_DH_MoCoBD1"/>
</dbReference>
<name>A0A371XEQ5_9HYPH</name>
<dbReference type="InterPro" id="IPR000674">
    <property type="entry name" value="Ald_Oxase/Xan_DH_a/b"/>
</dbReference>
<dbReference type="Gene3D" id="3.30.365.10">
    <property type="entry name" value="Aldehyde oxidase/xanthine dehydrogenase, molybdopterin binding domain"/>
    <property type="match status" value="4"/>
</dbReference>
<evidence type="ECO:0000259" key="2">
    <source>
        <dbReference type="SMART" id="SM01008"/>
    </source>
</evidence>
<dbReference type="AlphaFoldDB" id="A0A371XEQ5"/>
<dbReference type="InterPro" id="IPR010916">
    <property type="entry name" value="TonB_box_CS"/>
</dbReference>
<sequence>MASIGKIARRTFLLGAAAVAGGVAVGYWYVSRPYENPLEGEVAKGEATFNPYVKIASDDTITVIAPRAEMGQGVATTLAAFVAEELDVTLDRIKVEHGPASYAYYNAEMLAESGPFNFFDDSFLAEMTRSALGTVGKVLGLQGTGGSTSARDGFEKMRQAGAATRAVLMQAAAARLSLPVAELATENGRIVHARSGRSVSYGEVALDAASIAPPKSVTLRDKKDWKLLGKTQQRVDMHDKVTGAPIFGIDVRLPDMLYATVLISPVFGAKPVKADTSKAEKMSGVIKIVPLETVYGSGFGVIAKNTWAAFKGAEALDVEWGKPVNPADTDGLMQVIADAATKGEGDVMRNDGDVETAFADAPQAQLIEAEYRVPYLSHAPMEPMNCTAQLKDGHLTVWAPNQMPTLIRWLCADLAGVPLEQTTVHTTYMGGAFGRRGEIDYALYATLIAKEADGHPVKVTWTREEDMQHDCYRSAFIARMRARLGDDGLPQALDLRVAGQSMMASLVGRIFPGRSAPGPDNTTTDGSHNQPYTIPNYRVTGIKAPLTLPVSFWRSVGNSQNGFFHESAMDEIAHAGKTDPIELRRKLMREFPAAVAVVDKVAAMSNWGEKLPEGKAKGFAFVLSFGSWCAQVVQIAQTPGGIKLEKMWIAVDVGTALDPGIIEQQMVSGAIFGLSAAMNQKITFADGRVEQSNFHDFDAMRIFQAPQFEVAILENYHRMGGVGEVGTPPAAPALANAVFALTGKRVRSLPLSDEVVFA</sequence>
<dbReference type="GO" id="GO:0016491">
    <property type="term" value="F:oxidoreductase activity"/>
    <property type="evidence" value="ECO:0007669"/>
    <property type="project" value="InterPro"/>
</dbReference>
<dbReference type="InterPro" id="IPR037165">
    <property type="entry name" value="AldOxase/xan_DH_Mopterin-bd_sf"/>
</dbReference>
<protein>
    <submittedName>
        <fullName evidence="3">Xanthine dehydrogenase family protein molybdopterin-binding subunit</fullName>
    </submittedName>
</protein>
<keyword evidence="1" id="KW-1133">Transmembrane helix</keyword>
<dbReference type="PROSITE" id="PS51318">
    <property type="entry name" value="TAT"/>
    <property type="match status" value="1"/>
</dbReference>
<keyword evidence="1" id="KW-0812">Transmembrane</keyword>
<comment type="caution">
    <text evidence="3">The sequence shown here is derived from an EMBL/GenBank/DDBJ whole genome shotgun (WGS) entry which is preliminary data.</text>
</comment>
<dbReference type="InterPro" id="IPR046867">
    <property type="entry name" value="AldOxase/xan_DH_MoCoBD2"/>
</dbReference>
<dbReference type="PANTHER" id="PTHR47495">
    <property type="entry name" value="ALDEHYDE DEHYDROGENASE"/>
    <property type="match status" value="1"/>
</dbReference>
<organism evidence="3 4">
    <name type="scientific">Mesorhizobium denitrificans</name>
    <dbReference type="NCBI Taxonomy" id="2294114"/>
    <lineage>
        <taxon>Bacteria</taxon>
        <taxon>Pseudomonadati</taxon>
        <taxon>Pseudomonadota</taxon>
        <taxon>Alphaproteobacteria</taxon>
        <taxon>Hyphomicrobiales</taxon>
        <taxon>Phyllobacteriaceae</taxon>
        <taxon>Mesorhizobium</taxon>
    </lineage>
</organism>
<evidence type="ECO:0000313" key="4">
    <source>
        <dbReference type="Proteomes" id="UP000262379"/>
    </source>
</evidence>
<keyword evidence="4" id="KW-1185">Reference proteome</keyword>
<dbReference type="Proteomes" id="UP000262379">
    <property type="component" value="Unassembled WGS sequence"/>
</dbReference>
<feature type="domain" description="Aldehyde oxidase/xanthine dehydrogenase a/b hammerhead" evidence="2">
    <location>
        <begin position="242"/>
        <end position="324"/>
    </location>
</feature>
<reference evidence="4" key="1">
    <citation type="submission" date="2018-08" db="EMBL/GenBank/DDBJ databases">
        <authorList>
            <person name="Im W.T."/>
        </authorList>
    </citation>
    <scope>NUCLEOTIDE SEQUENCE [LARGE SCALE GENOMIC DNA]</scope>
    <source>
        <strain evidence="4">LA-28</strain>
    </source>
</reference>
<evidence type="ECO:0000256" key="1">
    <source>
        <dbReference type="SAM" id="Phobius"/>
    </source>
</evidence>
<dbReference type="InterPro" id="IPR006311">
    <property type="entry name" value="TAT_signal"/>
</dbReference>
<dbReference type="PANTHER" id="PTHR47495:SF2">
    <property type="entry name" value="ALDEHYDE DEHYDROGENASE"/>
    <property type="match status" value="1"/>
</dbReference>
<dbReference type="Pfam" id="PF02738">
    <property type="entry name" value="MoCoBD_1"/>
    <property type="match status" value="1"/>
</dbReference>
<evidence type="ECO:0000313" key="3">
    <source>
        <dbReference type="EMBL" id="RFC67719.1"/>
    </source>
</evidence>
<keyword evidence="1" id="KW-0472">Membrane</keyword>
<dbReference type="Gene3D" id="3.90.1170.50">
    <property type="entry name" value="Aldehyde oxidase/xanthine dehydrogenase, a/b hammerhead"/>
    <property type="match status" value="1"/>
</dbReference>
<feature type="transmembrane region" description="Helical" evidence="1">
    <location>
        <begin position="12"/>
        <end position="30"/>
    </location>
</feature>
<accession>A0A371XEQ5</accession>
<dbReference type="Pfam" id="PF20256">
    <property type="entry name" value="MoCoBD_2"/>
    <property type="match status" value="2"/>
</dbReference>
<dbReference type="EMBL" id="QURN01000006">
    <property type="protein sequence ID" value="RFC67719.1"/>
    <property type="molecule type" value="Genomic_DNA"/>
</dbReference>
<dbReference type="InterPro" id="IPR012368">
    <property type="entry name" value="OxRdtase_Mopterin-bd_su_IorB"/>
</dbReference>
<dbReference type="PROSITE" id="PS00430">
    <property type="entry name" value="TONB_DEPENDENT_REC_1"/>
    <property type="match status" value="1"/>
</dbReference>
<dbReference type="InterPro" id="IPR052516">
    <property type="entry name" value="N-heterocyclic_Hydroxylase"/>
</dbReference>
<dbReference type="SUPFAM" id="SSF56003">
    <property type="entry name" value="Molybdenum cofactor-binding domain"/>
    <property type="match status" value="2"/>
</dbReference>
<gene>
    <name evidence="3" type="ORF">DY251_08950</name>
</gene>
<dbReference type="SMART" id="SM01008">
    <property type="entry name" value="Ald_Xan_dh_C"/>
    <property type="match status" value="1"/>
</dbReference>
<dbReference type="RefSeq" id="WP_116623553.1">
    <property type="nucleotide sequence ID" value="NZ_QURN01000006.1"/>
</dbReference>